<dbReference type="EnsemblMetazoa" id="GAUT013544-RA">
    <property type="protein sequence ID" value="GAUT013544-PA"/>
    <property type="gene ID" value="GAUT013544"/>
</dbReference>
<dbReference type="GO" id="GO:0006139">
    <property type="term" value="P:nucleobase-containing compound metabolic process"/>
    <property type="evidence" value="ECO:0007669"/>
    <property type="project" value="InterPro"/>
</dbReference>
<dbReference type="STRING" id="7395.A0A1A9US51"/>
<evidence type="ECO:0000256" key="1">
    <source>
        <dbReference type="ARBA" id="ARBA00022723"/>
    </source>
</evidence>
<dbReference type="AlphaFoldDB" id="A0A1A9US51"/>
<keyword evidence="4" id="KW-1185">Reference proteome</keyword>
<organism evidence="3 4">
    <name type="scientific">Glossina austeni</name>
    <name type="common">Savannah tsetse fly</name>
    <dbReference type="NCBI Taxonomy" id="7395"/>
    <lineage>
        <taxon>Eukaryota</taxon>
        <taxon>Metazoa</taxon>
        <taxon>Ecdysozoa</taxon>
        <taxon>Arthropoda</taxon>
        <taxon>Hexapoda</taxon>
        <taxon>Insecta</taxon>
        <taxon>Pterygota</taxon>
        <taxon>Neoptera</taxon>
        <taxon>Endopterygota</taxon>
        <taxon>Diptera</taxon>
        <taxon>Brachycera</taxon>
        <taxon>Muscomorpha</taxon>
        <taxon>Hippoboscoidea</taxon>
        <taxon>Glossinidae</taxon>
        <taxon>Glossina</taxon>
    </lineage>
</organism>
<dbReference type="SUPFAM" id="SSF53098">
    <property type="entry name" value="Ribonuclease H-like"/>
    <property type="match status" value="1"/>
</dbReference>
<dbReference type="Proteomes" id="UP000078200">
    <property type="component" value="Unassembled WGS sequence"/>
</dbReference>
<dbReference type="GO" id="GO:0008408">
    <property type="term" value="F:3'-5' exonuclease activity"/>
    <property type="evidence" value="ECO:0007669"/>
    <property type="project" value="InterPro"/>
</dbReference>
<dbReference type="GO" id="GO:0046872">
    <property type="term" value="F:metal ion binding"/>
    <property type="evidence" value="ECO:0007669"/>
    <property type="project" value="UniProtKB-KW"/>
</dbReference>
<evidence type="ECO:0000259" key="2">
    <source>
        <dbReference type="Pfam" id="PF01612"/>
    </source>
</evidence>
<evidence type="ECO:0000313" key="4">
    <source>
        <dbReference type="Proteomes" id="UP000078200"/>
    </source>
</evidence>
<dbReference type="InterPro" id="IPR002562">
    <property type="entry name" value="3'-5'_exonuclease_dom"/>
</dbReference>
<protein>
    <recommendedName>
        <fullName evidence="2">3'-5' exonuclease domain-containing protein</fullName>
    </recommendedName>
</protein>
<keyword evidence="1" id="KW-0479">Metal-binding</keyword>
<dbReference type="Gene3D" id="3.30.420.10">
    <property type="entry name" value="Ribonuclease H-like superfamily/Ribonuclease H"/>
    <property type="match status" value="1"/>
</dbReference>
<dbReference type="VEuPathDB" id="VectorBase:GAUT013544"/>
<feature type="domain" description="3'-5' exonuclease" evidence="2">
    <location>
        <begin position="7"/>
        <end position="68"/>
    </location>
</feature>
<dbReference type="InterPro" id="IPR036397">
    <property type="entry name" value="RNaseH_sf"/>
</dbReference>
<name>A0A1A9US51_GLOAU</name>
<proteinExistence type="predicted"/>
<reference evidence="3" key="1">
    <citation type="submission" date="2020-05" db="UniProtKB">
        <authorList>
            <consortium name="EnsemblMetazoa"/>
        </authorList>
    </citation>
    <scope>IDENTIFICATION</scope>
    <source>
        <strain evidence="3">TTRI</strain>
    </source>
</reference>
<accession>A0A1A9US51</accession>
<dbReference type="InterPro" id="IPR012337">
    <property type="entry name" value="RNaseH-like_sf"/>
</dbReference>
<evidence type="ECO:0000313" key="3">
    <source>
        <dbReference type="EnsemblMetazoa" id="GAUT013544-PA"/>
    </source>
</evidence>
<dbReference type="Pfam" id="PF01612">
    <property type="entry name" value="DNA_pol_A_exo1"/>
    <property type="match status" value="1"/>
</dbReference>
<sequence length="206" mass="23233">MHTIPKSLKNLLEDKEIIIVGIAPAADAQKLQEDYGIYVASTFDIRYLAVMIGCKPLGLEKLSRNELFFTNVDFVRIKYEIKDLVGHPFIKNFAQCKSVNLARGSLLSGYDTCRLQAPNVIIQFYSRDHVKLLCVKCDRLSDIFDVQIHNALSLMCNAPSGYEQVTKQYHISLGVIDCLLNVVILGHTHLSRSSRICFDKKAKISI</sequence>
<dbReference type="GO" id="GO:0003676">
    <property type="term" value="F:nucleic acid binding"/>
    <property type="evidence" value="ECO:0007669"/>
    <property type="project" value="InterPro"/>
</dbReference>